<accession>A0A1I2WF64</accession>
<gene>
    <name evidence="2" type="ORF">SAMN04488063_3533</name>
</gene>
<dbReference type="Proteomes" id="UP000198876">
    <property type="component" value="Unassembled WGS sequence"/>
</dbReference>
<keyword evidence="3" id="KW-1185">Reference proteome</keyword>
<evidence type="ECO:0000256" key="1">
    <source>
        <dbReference type="SAM" id="MobiDB-lite"/>
    </source>
</evidence>
<protein>
    <submittedName>
        <fullName evidence="2">Uncharacterized protein</fullName>
    </submittedName>
</protein>
<evidence type="ECO:0000313" key="3">
    <source>
        <dbReference type="Proteomes" id="UP000198876"/>
    </source>
</evidence>
<sequence length="223" mass="23143">MQRRKYLATIGSLAAGGAAAMGTGAFSQTSATRSVSVSAAGDAAANLKLTGSKYASYNGNGVLEIEFDGLNANADIEITDVFGIKNQGTDPVGIFIDEGSQSYAFQQGNGPAEVASKAGSDGMYNVLADAGLNQNGWYDDDNDTEDINGPKALPSAYRSSSSNGTNRPSLDPGSYDHVLDVGESLSPDWYLFDTPADPSDLDITGKIVVLAYSQDYVDAGKGP</sequence>
<dbReference type="AlphaFoldDB" id="A0A1I2WF64"/>
<proteinExistence type="predicted"/>
<dbReference type="EMBL" id="FOOQ01000008">
    <property type="protein sequence ID" value="SFG99954.1"/>
    <property type="molecule type" value="Genomic_DNA"/>
</dbReference>
<feature type="compositionally biased region" description="Polar residues" evidence="1">
    <location>
        <begin position="157"/>
        <end position="168"/>
    </location>
</feature>
<name>A0A1I2WF64_9EURY</name>
<reference evidence="3" key="1">
    <citation type="submission" date="2016-10" db="EMBL/GenBank/DDBJ databases">
        <authorList>
            <person name="Varghese N."/>
            <person name="Submissions S."/>
        </authorList>
    </citation>
    <scope>NUCLEOTIDE SEQUENCE [LARGE SCALE GENOMIC DNA]</scope>
    <source>
        <strain evidence="3">CGMCC 1.7739</strain>
    </source>
</reference>
<evidence type="ECO:0000313" key="2">
    <source>
        <dbReference type="EMBL" id="SFG99954.1"/>
    </source>
</evidence>
<organism evidence="2 3">
    <name type="scientific">Halopelagius inordinatus</name>
    <dbReference type="NCBI Taxonomy" id="553467"/>
    <lineage>
        <taxon>Archaea</taxon>
        <taxon>Methanobacteriati</taxon>
        <taxon>Methanobacteriota</taxon>
        <taxon>Stenosarchaea group</taxon>
        <taxon>Halobacteria</taxon>
        <taxon>Halobacteriales</taxon>
        <taxon>Haloferacaceae</taxon>
    </lineage>
</organism>
<feature type="region of interest" description="Disordered" evidence="1">
    <location>
        <begin position="137"/>
        <end position="175"/>
    </location>
</feature>
<dbReference type="OrthoDB" id="350871at2157"/>
<dbReference type="RefSeq" id="WP_092893884.1">
    <property type="nucleotide sequence ID" value="NZ_FOOQ01000008.1"/>
</dbReference>
<dbReference type="STRING" id="553467.SAMN04488063_3533"/>